<dbReference type="RefSeq" id="XP_009840384.1">
    <property type="nucleotide sequence ID" value="XM_009842082.1"/>
</dbReference>
<dbReference type="VEuPathDB" id="FungiDB:H257_14318"/>
<dbReference type="OrthoDB" id="167591at2759"/>
<dbReference type="EMBL" id="KI913169">
    <property type="protein sequence ID" value="ETV70153.1"/>
    <property type="molecule type" value="Genomic_DNA"/>
</dbReference>
<dbReference type="AlphaFoldDB" id="W4FU29"/>
<evidence type="ECO:0000313" key="2">
    <source>
        <dbReference type="EMBL" id="ETV70153.1"/>
    </source>
</evidence>
<sequence length="117" mass="14240">MRPKLPRSMSRMHDVFNVDRLKHYQPKSQVCLPAYPENYFCCSTRIHLLFYTNPPGEEMYIIEKLLKKCQFNRKLEYLIKWHGQRESEATWGLMKDFNHVVDFKQLVQDLKSRRFKV</sequence>
<evidence type="ECO:0000259" key="1">
    <source>
        <dbReference type="PROSITE" id="PS50013"/>
    </source>
</evidence>
<dbReference type="PROSITE" id="PS50013">
    <property type="entry name" value="CHROMO_2"/>
    <property type="match status" value="1"/>
</dbReference>
<feature type="domain" description="Chromo" evidence="1">
    <location>
        <begin position="60"/>
        <end position="117"/>
    </location>
</feature>
<dbReference type="InterPro" id="IPR016197">
    <property type="entry name" value="Chromo-like_dom_sf"/>
</dbReference>
<dbReference type="Gene3D" id="2.40.50.40">
    <property type="match status" value="1"/>
</dbReference>
<protein>
    <recommendedName>
        <fullName evidence="1">Chromo domain-containing protein</fullName>
    </recommendedName>
</protein>
<organism evidence="2">
    <name type="scientific">Aphanomyces astaci</name>
    <name type="common">Crayfish plague agent</name>
    <dbReference type="NCBI Taxonomy" id="112090"/>
    <lineage>
        <taxon>Eukaryota</taxon>
        <taxon>Sar</taxon>
        <taxon>Stramenopiles</taxon>
        <taxon>Oomycota</taxon>
        <taxon>Saprolegniomycetes</taxon>
        <taxon>Saprolegniales</taxon>
        <taxon>Verrucalvaceae</taxon>
        <taxon>Aphanomyces</taxon>
    </lineage>
</organism>
<proteinExistence type="predicted"/>
<gene>
    <name evidence="2" type="ORF">H257_14318</name>
</gene>
<dbReference type="SUPFAM" id="SSF54160">
    <property type="entry name" value="Chromo domain-like"/>
    <property type="match status" value="1"/>
</dbReference>
<name>W4FU29_APHAT</name>
<accession>W4FU29</accession>
<dbReference type="InterPro" id="IPR023780">
    <property type="entry name" value="Chromo_domain"/>
</dbReference>
<dbReference type="GeneID" id="20816314"/>
<reference evidence="2" key="1">
    <citation type="submission" date="2013-12" db="EMBL/GenBank/DDBJ databases">
        <title>The Genome Sequence of Aphanomyces astaci APO3.</title>
        <authorList>
            <consortium name="The Broad Institute Genomics Platform"/>
            <person name="Russ C."/>
            <person name="Tyler B."/>
            <person name="van West P."/>
            <person name="Dieguez-Uribeondo J."/>
            <person name="Young S.K."/>
            <person name="Zeng Q."/>
            <person name="Gargeya S."/>
            <person name="Fitzgerald M."/>
            <person name="Abouelleil A."/>
            <person name="Alvarado L."/>
            <person name="Chapman S.B."/>
            <person name="Gainer-Dewar J."/>
            <person name="Goldberg J."/>
            <person name="Griggs A."/>
            <person name="Gujja S."/>
            <person name="Hansen M."/>
            <person name="Howarth C."/>
            <person name="Imamovic A."/>
            <person name="Ireland A."/>
            <person name="Larimer J."/>
            <person name="McCowan C."/>
            <person name="Murphy C."/>
            <person name="Pearson M."/>
            <person name="Poon T.W."/>
            <person name="Priest M."/>
            <person name="Roberts A."/>
            <person name="Saif S."/>
            <person name="Shea T."/>
            <person name="Sykes S."/>
            <person name="Wortman J."/>
            <person name="Nusbaum C."/>
            <person name="Birren B."/>
        </authorList>
    </citation>
    <scope>NUCLEOTIDE SEQUENCE [LARGE SCALE GENOMIC DNA]</scope>
    <source>
        <strain evidence="2">APO3</strain>
    </source>
</reference>
<dbReference type="Pfam" id="PF00385">
    <property type="entry name" value="Chromo"/>
    <property type="match status" value="1"/>
</dbReference>
<dbReference type="InterPro" id="IPR000953">
    <property type="entry name" value="Chromo/chromo_shadow_dom"/>
</dbReference>